<protein>
    <submittedName>
        <fullName evidence="3">Uncharacterized protein</fullName>
    </submittedName>
</protein>
<proteinExistence type="predicted"/>
<keyword evidence="4" id="KW-1185">Reference proteome</keyword>
<dbReference type="EMBL" id="OZ026885">
    <property type="protein sequence ID" value="CAL1241956.1"/>
    <property type="molecule type" value="Genomic_DNA"/>
</dbReference>
<geneLocation type="plasmid" evidence="3 4">
    <name>2</name>
</geneLocation>
<dbReference type="Proteomes" id="UP001497493">
    <property type="component" value="Plasmid 2"/>
</dbReference>
<accession>A0ABM9NMS3</accession>
<gene>
    <name evidence="3" type="ORF">MECH1_V1_P0024</name>
</gene>
<keyword evidence="3" id="KW-0614">Plasmid</keyword>
<keyword evidence="1" id="KW-0560">Oxidoreductase</keyword>
<evidence type="ECO:0000256" key="2">
    <source>
        <dbReference type="SAM" id="MobiDB-lite"/>
    </source>
</evidence>
<dbReference type="InterPro" id="IPR008927">
    <property type="entry name" value="6-PGluconate_DH-like_C_sf"/>
</dbReference>
<organism evidence="3 4">
    <name type="scientific">Candidatus Methylocalor cossyra</name>
    <dbReference type="NCBI Taxonomy" id="3108543"/>
    <lineage>
        <taxon>Bacteria</taxon>
        <taxon>Pseudomonadati</taxon>
        <taxon>Pseudomonadota</taxon>
        <taxon>Gammaproteobacteria</taxon>
        <taxon>Methylococcales</taxon>
        <taxon>Methylococcaceae</taxon>
        <taxon>Candidatus Methylocalor</taxon>
    </lineage>
</organism>
<evidence type="ECO:0000256" key="1">
    <source>
        <dbReference type="ARBA" id="ARBA00023002"/>
    </source>
</evidence>
<evidence type="ECO:0000313" key="3">
    <source>
        <dbReference type="EMBL" id="CAL1241956.1"/>
    </source>
</evidence>
<evidence type="ECO:0000313" key="4">
    <source>
        <dbReference type="Proteomes" id="UP001497493"/>
    </source>
</evidence>
<sequence>MSRRRFPAPRTHRRGRARSDARGRSAGRGGRARSAPAHRPENVRLRRGAQRPFDEARGNVFLITLVTGLVEASHFAAAHCLDPELFRALLDAGPMASRVSTMKLECPQSLLTSRAATGHDQRSRHFFHEEALA</sequence>
<dbReference type="SUPFAM" id="SSF48179">
    <property type="entry name" value="6-phosphogluconate dehydrogenase C-terminal domain-like"/>
    <property type="match status" value="1"/>
</dbReference>
<name>A0ABM9NMS3_9GAMM</name>
<feature type="compositionally biased region" description="Basic residues" evidence="2">
    <location>
        <begin position="1"/>
        <end position="16"/>
    </location>
</feature>
<feature type="region of interest" description="Disordered" evidence="2">
    <location>
        <begin position="1"/>
        <end position="50"/>
    </location>
</feature>
<reference evidence="3 4" key="1">
    <citation type="submission" date="2024-04" db="EMBL/GenBank/DDBJ databases">
        <authorList>
            <person name="Cremers G."/>
        </authorList>
    </citation>
    <scope>NUCLEOTIDE SEQUENCE [LARGE SCALE GENOMIC DNA]</scope>
    <source>
        <strain evidence="3">MeCH1-AG</strain>
        <plasmid evidence="3 4">2</plasmid>
    </source>
</reference>